<protein>
    <submittedName>
        <fullName evidence="1">Uncharacterized protein</fullName>
    </submittedName>
</protein>
<accession>A0A1Y0SVI8</accession>
<dbReference type="Proteomes" id="UP000224829">
    <property type="component" value="Segment"/>
</dbReference>
<organism evidence="1 2">
    <name type="scientific">Pseudomonas phage Noxifer</name>
    <dbReference type="NCBI Taxonomy" id="2006684"/>
    <lineage>
        <taxon>Viruses</taxon>
        <taxon>Duplodnaviria</taxon>
        <taxon>Heunggongvirae</taxon>
        <taxon>Uroviricota</taxon>
        <taxon>Caudoviricetes</taxon>
        <taxon>Chimalliviridae</taxon>
        <taxon>Noxifervirus</taxon>
        <taxon>Noxifervirus noxifer</taxon>
    </lineage>
</organism>
<reference evidence="1 2" key="1">
    <citation type="submission" date="2017-05" db="EMBL/GenBank/DDBJ databases">
        <authorList>
            <person name="Song R."/>
            <person name="Chenine A.L."/>
            <person name="Ruprecht R.M."/>
        </authorList>
    </citation>
    <scope>NUCLEOTIDE SEQUENCE [LARGE SCALE GENOMIC DNA]</scope>
</reference>
<proteinExistence type="predicted"/>
<sequence>MERSQHYIEKPTREMILDAVRFRLEKITKESSLGEVILQSESEFNAYLAIVVPVACPACLYDVNAPLEGDWAAATRDELMINLPASWMEYDTRLTVEIIDLILEIGVGDNYRFMKSTSGNEEPIYWITSARMICFFHSSKKVEAA</sequence>
<evidence type="ECO:0000313" key="1">
    <source>
        <dbReference type="EMBL" id="ARV77440.1"/>
    </source>
</evidence>
<keyword evidence="2" id="KW-1185">Reference proteome</keyword>
<name>A0A1Y0SVI8_9CAUD</name>
<evidence type="ECO:0000313" key="2">
    <source>
        <dbReference type="Proteomes" id="UP000224829"/>
    </source>
</evidence>
<dbReference type="EMBL" id="MF063068">
    <property type="protein sequence ID" value="ARV77440.1"/>
    <property type="molecule type" value="Genomic_DNA"/>
</dbReference>
<gene>
    <name evidence="1" type="ORF">NOXIFER_275</name>
</gene>